<comment type="caution">
    <text evidence="4">The sequence shown here is derived from an EMBL/GenBank/DDBJ whole genome shotgun (WGS) entry which is preliminary data.</text>
</comment>
<protein>
    <recommendedName>
        <fullName evidence="6">Preprotein translocase subunit Tim44</fullName>
    </recommendedName>
</protein>
<reference evidence="4 5" key="1">
    <citation type="submission" date="2021-03" db="EMBL/GenBank/DDBJ databases">
        <title>Antimicrobial resistance genes in bacteria isolated from Japanese honey, and their potential for conferring macrolide and lincosamide resistance in the American foulbrood pathogen Paenibacillus larvae.</title>
        <authorList>
            <person name="Okamoto M."/>
            <person name="Kumagai M."/>
            <person name="Kanamori H."/>
            <person name="Takamatsu D."/>
        </authorList>
    </citation>
    <scope>NUCLEOTIDE SEQUENCE [LARGE SCALE GENOMIC DNA]</scope>
    <source>
        <strain evidence="4 5">J42TS3</strain>
    </source>
</reference>
<gene>
    <name evidence="4" type="ORF">J42TS3_07030</name>
</gene>
<feature type="signal peptide" evidence="3">
    <location>
        <begin position="1"/>
        <end position="22"/>
    </location>
</feature>
<keyword evidence="2" id="KW-1133">Transmembrane helix</keyword>
<dbReference type="Proteomes" id="UP000679992">
    <property type="component" value="Unassembled WGS sequence"/>
</dbReference>
<keyword evidence="2" id="KW-0472">Membrane</keyword>
<feature type="compositionally biased region" description="Low complexity" evidence="1">
    <location>
        <begin position="54"/>
        <end position="69"/>
    </location>
</feature>
<keyword evidence="5" id="KW-1185">Reference proteome</keyword>
<dbReference type="RefSeq" id="WP_211019865.1">
    <property type="nucleotide sequence ID" value="NZ_BOSL01000002.1"/>
</dbReference>
<sequence>MLKKLTMIVMAFTLIFAFTSPALVDAKRGGGFKSGPRSYTPAPKKSTTSDYQKSGDTSSTKKSGATTGNNSGRGFFSGGGFMKGLMIGGLAGMLFGGLFGGMGFLGNLLGLAVNLLAIYAVIAVVVWLFRRFKKRPQPDDYNRGGRY</sequence>
<evidence type="ECO:0000256" key="3">
    <source>
        <dbReference type="SAM" id="SignalP"/>
    </source>
</evidence>
<dbReference type="PANTHER" id="PTHR41542">
    <property type="entry name" value="BLL5807 PROTEIN"/>
    <property type="match status" value="1"/>
</dbReference>
<evidence type="ECO:0008006" key="6">
    <source>
        <dbReference type="Google" id="ProtNLM"/>
    </source>
</evidence>
<dbReference type="PANTHER" id="PTHR41542:SF1">
    <property type="entry name" value="BLL5807 PROTEIN"/>
    <property type="match status" value="1"/>
</dbReference>
<evidence type="ECO:0000256" key="1">
    <source>
        <dbReference type="SAM" id="MobiDB-lite"/>
    </source>
</evidence>
<accession>A0ABQ4M6U5</accession>
<keyword evidence="3" id="KW-0732">Signal</keyword>
<name>A0ABQ4M6U5_9BACL</name>
<feature type="transmembrane region" description="Helical" evidence="2">
    <location>
        <begin position="81"/>
        <end position="101"/>
    </location>
</feature>
<proteinExistence type="predicted"/>
<feature type="chain" id="PRO_5046422260" description="Preprotein translocase subunit Tim44" evidence="3">
    <location>
        <begin position="23"/>
        <end position="147"/>
    </location>
</feature>
<organism evidence="4 5">
    <name type="scientific">Paenibacillus vini</name>
    <dbReference type="NCBI Taxonomy" id="1476024"/>
    <lineage>
        <taxon>Bacteria</taxon>
        <taxon>Bacillati</taxon>
        <taxon>Bacillota</taxon>
        <taxon>Bacilli</taxon>
        <taxon>Bacillales</taxon>
        <taxon>Paenibacillaceae</taxon>
        <taxon>Paenibacillus</taxon>
    </lineage>
</organism>
<evidence type="ECO:0000313" key="4">
    <source>
        <dbReference type="EMBL" id="GIP51668.1"/>
    </source>
</evidence>
<evidence type="ECO:0000256" key="2">
    <source>
        <dbReference type="SAM" id="Phobius"/>
    </source>
</evidence>
<keyword evidence="2" id="KW-0812">Transmembrane</keyword>
<feature type="region of interest" description="Disordered" evidence="1">
    <location>
        <begin position="34"/>
        <end position="69"/>
    </location>
</feature>
<dbReference type="EMBL" id="BOSL01000002">
    <property type="protein sequence ID" value="GIP51668.1"/>
    <property type="molecule type" value="Genomic_DNA"/>
</dbReference>
<feature type="transmembrane region" description="Helical" evidence="2">
    <location>
        <begin position="108"/>
        <end position="129"/>
    </location>
</feature>
<evidence type="ECO:0000313" key="5">
    <source>
        <dbReference type="Proteomes" id="UP000679992"/>
    </source>
</evidence>